<reference evidence="1 2" key="1">
    <citation type="submission" date="2018-11" db="EMBL/GenBank/DDBJ databases">
        <authorList>
            <consortium name="Pathogen Informatics"/>
        </authorList>
    </citation>
    <scope>NUCLEOTIDE SEQUENCE [LARGE SCALE GENOMIC DNA]</scope>
    <source>
        <strain evidence="1 2">Zambia</strain>
    </source>
</reference>
<evidence type="ECO:0000313" key="2">
    <source>
        <dbReference type="Proteomes" id="UP000277204"/>
    </source>
</evidence>
<sequence length="112" mass="12369">MKVKTTSVVAAFISVDLDIHKRKSNILKCNTENTSPITLDGKALKGVESSTNLGSIIDEQGGSDADVKVRICKTRTAFLQLKNTWNSKQMFASQHQSQNLQCEHQDSSTVWS</sequence>
<protein>
    <submittedName>
        <fullName evidence="1">Uncharacterized protein</fullName>
    </submittedName>
</protein>
<dbReference type="AlphaFoldDB" id="A0A183MS09"/>
<evidence type="ECO:0000313" key="1">
    <source>
        <dbReference type="EMBL" id="VDP29348.1"/>
    </source>
</evidence>
<gene>
    <name evidence="1" type="ORF">SMRZ_LOCUS18834</name>
</gene>
<dbReference type="EMBL" id="UZAI01017773">
    <property type="protein sequence ID" value="VDP29348.1"/>
    <property type="molecule type" value="Genomic_DNA"/>
</dbReference>
<proteinExistence type="predicted"/>
<dbReference type="Proteomes" id="UP000277204">
    <property type="component" value="Unassembled WGS sequence"/>
</dbReference>
<organism evidence="1 2">
    <name type="scientific">Schistosoma margrebowiei</name>
    <dbReference type="NCBI Taxonomy" id="48269"/>
    <lineage>
        <taxon>Eukaryota</taxon>
        <taxon>Metazoa</taxon>
        <taxon>Spiralia</taxon>
        <taxon>Lophotrochozoa</taxon>
        <taxon>Platyhelminthes</taxon>
        <taxon>Trematoda</taxon>
        <taxon>Digenea</taxon>
        <taxon>Strigeidida</taxon>
        <taxon>Schistosomatoidea</taxon>
        <taxon>Schistosomatidae</taxon>
        <taxon>Schistosoma</taxon>
    </lineage>
</organism>
<keyword evidence="2" id="KW-1185">Reference proteome</keyword>
<accession>A0A183MS09</accession>
<name>A0A183MS09_9TREM</name>